<evidence type="ECO:0000313" key="3">
    <source>
        <dbReference type="EMBL" id="RHF05772.1"/>
    </source>
</evidence>
<dbReference type="EMBL" id="QSKY01000005">
    <property type="protein sequence ID" value="RHF05772.1"/>
    <property type="molecule type" value="Genomic_DNA"/>
</dbReference>
<feature type="repeat" description="Cell wall-binding" evidence="2">
    <location>
        <begin position="2"/>
        <end position="21"/>
    </location>
</feature>
<keyword evidence="1" id="KW-0677">Repeat</keyword>
<dbReference type="AlphaFoldDB" id="A0A414M7P0"/>
<evidence type="ECO:0000256" key="2">
    <source>
        <dbReference type="PROSITE-ProRule" id="PRU00591"/>
    </source>
</evidence>
<organism evidence="3 4">
    <name type="scientific">Agathobacter rectalis</name>
    <dbReference type="NCBI Taxonomy" id="39491"/>
    <lineage>
        <taxon>Bacteria</taxon>
        <taxon>Bacillati</taxon>
        <taxon>Bacillota</taxon>
        <taxon>Clostridia</taxon>
        <taxon>Lachnospirales</taxon>
        <taxon>Lachnospiraceae</taxon>
        <taxon>Agathobacter</taxon>
    </lineage>
</organism>
<dbReference type="PROSITE" id="PS51170">
    <property type="entry name" value="CW"/>
    <property type="match status" value="3"/>
</dbReference>
<evidence type="ECO:0000313" key="4">
    <source>
        <dbReference type="Proteomes" id="UP000283501"/>
    </source>
</evidence>
<evidence type="ECO:0000256" key="1">
    <source>
        <dbReference type="ARBA" id="ARBA00022737"/>
    </source>
</evidence>
<dbReference type="Proteomes" id="UP000283501">
    <property type="component" value="Unassembled WGS sequence"/>
</dbReference>
<feature type="repeat" description="Cell wall-binding" evidence="2">
    <location>
        <begin position="159"/>
        <end position="178"/>
    </location>
</feature>
<dbReference type="Pfam" id="PF19127">
    <property type="entry name" value="Choline_bind_3"/>
    <property type="match status" value="2"/>
</dbReference>
<dbReference type="InterPro" id="IPR018337">
    <property type="entry name" value="Cell_wall/Cho-bd_repeat"/>
</dbReference>
<dbReference type="Gene3D" id="2.10.270.10">
    <property type="entry name" value="Cholin Binding"/>
    <property type="match status" value="4"/>
</dbReference>
<gene>
    <name evidence="3" type="ORF">DW703_05200</name>
</gene>
<proteinExistence type="predicted"/>
<name>A0A414M7P0_9FIRM</name>
<accession>A0A414M7P0</accession>
<feature type="repeat" description="Cell wall-binding" evidence="2">
    <location>
        <begin position="225"/>
        <end position="244"/>
    </location>
</feature>
<reference evidence="3 4" key="1">
    <citation type="submission" date="2018-08" db="EMBL/GenBank/DDBJ databases">
        <title>A genome reference for cultivated species of the human gut microbiota.</title>
        <authorList>
            <person name="Zou Y."/>
            <person name="Xue W."/>
            <person name="Luo G."/>
        </authorList>
    </citation>
    <scope>NUCLEOTIDE SEQUENCE [LARGE SCALE GENOMIC DNA]</scope>
    <source>
        <strain evidence="3 4">AM26-2LB</strain>
    </source>
</reference>
<dbReference type="Pfam" id="PF01473">
    <property type="entry name" value="Choline_bind_1"/>
    <property type="match status" value="3"/>
</dbReference>
<sequence>MVRGWQKINSSWYYFDANGYMQKDWQEIGGKWYYFSPYDGFMYRSRVSEINGTMRAFAPSGQMIQGWTWDVYTDNDGDVTGDWFYANQNGTAYEDGWLAQDGGWYYINTYSGRMYSKGMYTINDKRYRFKKDGKLIIGWYQTGIYLDDWYYTNADGSAYSGWLPYGGSWYYFDDWGDMYGDQWVDNKYYIGCDGRMVSGWYDCSQKSANYSSTSWMYFNADGTKYVGWLPYNGNWYYINDNGNMLADTINACVSQDAFKDENGNTNWTEYNKARKASSRYVFDANGVMVTGWYHDIQTTGGQITYDEWYYSDSDGKCHDGWLLYNGAWYYFRKGEMLRNTYTPDGNWVGLDGVWA</sequence>
<protein>
    <recommendedName>
        <fullName evidence="5">Cell wall-binding protein</fullName>
    </recommendedName>
</protein>
<dbReference type="SUPFAM" id="SSF69360">
    <property type="entry name" value="Cell wall binding repeat"/>
    <property type="match status" value="3"/>
</dbReference>
<evidence type="ECO:0008006" key="5">
    <source>
        <dbReference type="Google" id="ProtNLM"/>
    </source>
</evidence>
<comment type="caution">
    <text evidence="3">The sequence shown here is derived from an EMBL/GenBank/DDBJ whole genome shotgun (WGS) entry which is preliminary data.</text>
</comment>